<sequence>MKRIYGYKGFEVTVELEPVWETAGSVTLLPPRGFVAVVQVRTMGAVGATRPVVAPIRLGATIQQPFPTQAEALMAGYSAGQRVVDDTFAR</sequence>
<organism evidence="2 3">
    <name type="scientific">Paraburkholderia dipogonis</name>
    <dbReference type="NCBI Taxonomy" id="1211383"/>
    <lineage>
        <taxon>Bacteria</taxon>
        <taxon>Pseudomonadati</taxon>
        <taxon>Pseudomonadota</taxon>
        <taxon>Betaproteobacteria</taxon>
        <taxon>Burkholderiales</taxon>
        <taxon>Burkholderiaceae</taxon>
        <taxon>Paraburkholderia</taxon>
    </lineage>
</organism>
<protein>
    <submittedName>
        <fullName evidence="2">Uncharacterized protein</fullName>
    </submittedName>
</protein>
<keyword evidence="4" id="KW-1185">Reference proteome</keyword>
<accession>A0A4Y8N231</accession>
<evidence type="ECO:0000313" key="3">
    <source>
        <dbReference type="Proteomes" id="UP000297385"/>
    </source>
</evidence>
<gene>
    <name evidence="2" type="ORF">E2553_01875</name>
    <name evidence="1" type="ORF">PQR57_06180</name>
</gene>
<dbReference type="Proteomes" id="UP001629230">
    <property type="component" value="Unassembled WGS sequence"/>
</dbReference>
<reference evidence="2 3" key="1">
    <citation type="submission" date="2019-03" db="EMBL/GenBank/DDBJ databases">
        <title>Complete Genome Sequence of Paraburkholderia dipogonis ICMP 19430T, a Nitrogen-fixing Symbiont of the South African Invasive Legume Dipogon lignosus in New Zealand.</title>
        <authorList>
            <person name="De Meyer S.E."/>
        </authorList>
    </citation>
    <scope>NUCLEOTIDE SEQUENCE [LARGE SCALE GENOMIC DNA]</scope>
    <source>
        <strain evidence="2 3">ICMP 19430</strain>
    </source>
</reference>
<comment type="caution">
    <text evidence="2">The sequence shown here is derived from an EMBL/GenBank/DDBJ whole genome shotgun (WGS) entry which is preliminary data.</text>
</comment>
<evidence type="ECO:0000313" key="1">
    <source>
        <dbReference type="EMBL" id="MFM0000596.1"/>
    </source>
</evidence>
<evidence type="ECO:0000313" key="2">
    <source>
        <dbReference type="EMBL" id="TFE43887.1"/>
    </source>
</evidence>
<dbReference type="EMBL" id="SNVI01000001">
    <property type="protein sequence ID" value="TFE43887.1"/>
    <property type="molecule type" value="Genomic_DNA"/>
</dbReference>
<dbReference type="RefSeq" id="WP_132374139.1">
    <property type="nucleotide sequence ID" value="NZ_JAQQEG010000040.1"/>
</dbReference>
<evidence type="ECO:0000313" key="4">
    <source>
        <dbReference type="Proteomes" id="UP001629230"/>
    </source>
</evidence>
<dbReference type="EMBL" id="JAQQEZ010000003">
    <property type="protein sequence ID" value="MFM0000596.1"/>
    <property type="molecule type" value="Genomic_DNA"/>
</dbReference>
<name>A0A4Y8N231_9BURK</name>
<reference evidence="1 4" key="2">
    <citation type="journal article" date="2024" name="Chem. Sci.">
        <title>Discovery of megapolipeptins by genome mining of a Burkholderiales bacteria collection.</title>
        <authorList>
            <person name="Paulo B.S."/>
            <person name="Recchia M.J.J."/>
            <person name="Lee S."/>
            <person name="Fergusson C.H."/>
            <person name="Romanowski S.B."/>
            <person name="Hernandez A."/>
            <person name="Krull N."/>
            <person name="Liu D.Y."/>
            <person name="Cavanagh H."/>
            <person name="Bos A."/>
            <person name="Gray C.A."/>
            <person name="Murphy B.T."/>
            <person name="Linington R.G."/>
            <person name="Eustaquio A.S."/>
        </authorList>
    </citation>
    <scope>NUCLEOTIDE SEQUENCE [LARGE SCALE GENOMIC DNA]</scope>
    <source>
        <strain evidence="1 4">RL17-350-BIC-A</strain>
    </source>
</reference>
<dbReference type="AlphaFoldDB" id="A0A4Y8N231"/>
<dbReference type="Proteomes" id="UP000297385">
    <property type="component" value="Unassembled WGS sequence"/>
</dbReference>
<proteinExistence type="predicted"/>
<dbReference type="GeneID" id="97307540"/>